<dbReference type="InterPro" id="IPR018247">
    <property type="entry name" value="EF_Hand_1_Ca_BS"/>
</dbReference>
<proteinExistence type="predicted"/>
<dbReference type="AlphaFoldDB" id="A0ABC8J9I7"/>
<keyword evidence="4" id="KW-0106">Calcium</keyword>
<dbReference type="PANTHER" id="PTHR10891">
    <property type="entry name" value="EF-HAND CALCIUM-BINDING DOMAIN CONTAINING PROTEIN"/>
    <property type="match status" value="1"/>
</dbReference>
<comment type="function">
    <text evidence="1">Potential calcium sensor.</text>
</comment>
<evidence type="ECO:0000256" key="3">
    <source>
        <dbReference type="ARBA" id="ARBA00022737"/>
    </source>
</evidence>
<reference evidence="7 8" key="1">
    <citation type="submission" date="2022-03" db="EMBL/GenBank/DDBJ databases">
        <authorList>
            <person name="Macdonald S."/>
            <person name="Ahmed S."/>
            <person name="Newling K."/>
        </authorList>
    </citation>
    <scope>NUCLEOTIDE SEQUENCE [LARGE SCALE GENOMIC DNA]</scope>
</reference>
<name>A0ABC8J9I7_ERUVS</name>
<dbReference type="SMART" id="SM00054">
    <property type="entry name" value="EFh"/>
    <property type="match status" value="2"/>
</dbReference>
<evidence type="ECO:0000256" key="5">
    <source>
        <dbReference type="SAM" id="Phobius"/>
    </source>
</evidence>
<dbReference type="InterPro" id="IPR011992">
    <property type="entry name" value="EF-hand-dom_pair"/>
</dbReference>
<sequence>MSIDLFIMYIYNLIANSCLPHLIQNLYFIYLLSFCLNLTKKKHMTGSHLYCLITMKKSSLSECKHSSLPLFCLIDFFLISFFKWVSFAQIFFSRFCPLLLQHQQCVTEKKSKDLEVQSSIKHEDGIFGEDAEMVMKSLGLFTDSESEGLQKRYSSEELTNLFEEKEPSLEEMKQAFDVFDENRDGFLDPIDLKRVLTILGLEQGSNLENCRRMIRSFDGNKDGRIDFYGFVKFMENNFC</sequence>
<dbReference type="InterPro" id="IPR039647">
    <property type="entry name" value="EF_hand_pair_protein_CML-like"/>
</dbReference>
<feature type="domain" description="EF-hand" evidence="6">
    <location>
        <begin position="205"/>
        <end position="239"/>
    </location>
</feature>
<feature type="transmembrane region" description="Helical" evidence="5">
    <location>
        <begin position="6"/>
        <end position="32"/>
    </location>
</feature>
<dbReference type="CDD" id="cd00051">
    <property type="entry name" value="EFh"/>
    <property type="match status" value="1"/>
</dbReference>
<keyword evidence="2" id="KW-0479">Metal-binding</keyword>
<dbReference type="InterPro" id="IPR002048">
    <property type="entry name" value="EF_hand_dom"/>
</dbReference>
<evidence type="ECO:0000256" key="4">
    <source>
        <dbReference type="ARBA" id="ARBA00022837"/>
    </source>
</evidence>
<dbReference type="SUPFAM" id="SSF47473">
    <property type="entry name" value="EF-hand"/>
    <property type="match status" value="1"/>
</dbReference>
<feature type="transmembrane region" description="Helical" evidence="5">
    <location>
        <begin position="68"/>
        <end position="92"/>
    </location>
</feature>
<keyword evidence="5" id="KW-1133">Transmembrane helix</keyword>
<organism evidence="7 8">
    <name type="scientific">Eruca vesicaria subsp. sativa</name>
    <name type="common">Garden rocket</name>
    <name type="synonym">Eruca sativa</name>
    <dbReference type="NCBI Taxonomy" id="29727"/>
    <lineage>
        <taxon>Eukaryota</taxon>
        <taxon>Viridiplantae</taxon>
        <taxon>Streptophyta</taxon>
        <taxon>Embryophyta</taxon>
        <taxon>Tracheophyta</taxon>
        <taxon>Spermatophyta</taxon>
        <taxon>Magnoliopsida</taxon>
        <taxon>eudicotyledons</taxon>
        <taxon>Gunneridae</taxon>
        <taxon>Pentapetalae</taxon>
        <taxon>rosids</taxon>
        <taxon>malvids</taxon>
        <taxon>Brassicales</taxon>
        <taxon>Brassicaceae</taxon>
        <taxon>Brassiceae</taxon>
        <taxon>Eruca</taxon>
    </lineage>
</organism>
<keyword evidence="5" id="KW-0812">Transmembrane</keyword>
<accession>A0ABC8J9I7</accession>
<dbReference type="GO" id="GO:0046872">
    <property type="term" value="F:metal ion binding"/>
    <property type="evidence" value="ECO:0007669"/>
    <property type="project" value="UniProtKB-KW"/>
</dbReference>
<dbReference type="Proteomes" id="UP001642260">
    <property type="component" value="Unassembled WGS sequence"/>
</dbReference>
<dbReference type="Pfam" id="PF13499">
    <property type="entry name" value="EF-hand_7"/>
    <property type="match status" value="1"/>
</dbReference>
<evidence type="ECO:0000256" key="1">
    <source>
        <dbReference type="ARBA" id="ARBA00003291"/>
    </source>
</evidence>
<dbReference type="PROSITE" id="PS00018">
    <property type="entry name" value="EF_HAND_1"/>
    <property type="match status" value="1"/>
</dbReference>
<dbReference type="PROSITE" id="PS50222">
    <property type="entry name" value="EF_HAND_2"/>
    <property type="match status" value="2"/>
</dbReference>
<keyword evidence="5" id="KW-0472">Membrane</keyword>
<gene>
    <name evidence="7" type="ORF">ERUC_LOCUS8401</name>
</gene>
<keyword evidence="8" id="KW-1185">Reference proteome</keyword>
<dbReference type="EMBL" id="CAKOAT010088155">
    <property type="protein sequence ID" value="CAH8319182.1"/>
    <property type="molecule type" value="Genomic_DNA"/>
</dbReference>
<protein>
    <recommendedName>
        <fullName evidence="6">EF-hand domain-containing protein</fullName>
    </recommendedName>
</protein>
<keyword evidence="3" id="KW-0677">Repeat</keyword>
<feature type="domain" description="EF-hand" evidence="6">
    <location>
        <begin position="167"/>
        <end position="202"/>
    </location>
</feature>
<comment type="caution">
    <text evidence="7">The sequence shown here is derived from an EMBL/GenBank/DDBJ whole genome shotgun (WGS) entry which is preliminary data.</text>
</comment>
<dbReference type="Gene3D" id="1.10.238.10">
    <property type="entry name" value="EF-hand"/>
    <property type="match status" value="1"/>
</dbReference>
<evidence type="ECO:0000313" key="8">
    <source>
        <dbReference type="Proteomes" id="UP001642260"/>
    </source>
</evidence>
<dbReference type="FunFam" id="1.10.238.10:FF:000302">
    <property type="entry name" value="Probable calcium-binding protein CML46"/>
    <property type="match status" value="1"/>
</dbReference>
<evidence type="ECO:0000256" key="2">
    <source>
        <dbReference type="ARBA" id="ARBA00022723"/>
    </source>
</evidence>
<evidence type="ECO:0000259" key="6">
    <source>
        <dbReference type="PROSITE" id="PS50222"/>
    </source>
</evidence>
<evidence type="ECO:0000313" key="7">
    <source>
        <dbReference type="EMBL" id="CAH8319182.1"/>
    </source>
</evidence>